<keyword evidence="7" id="KW-1133">Transmembrane helix</keyword>
<dbReference type="GO" id="GO:0005911">
    <property type="term" value="C:cell-cell junction"/>
    <property type="evidence" value="ECO:0007669"/>
    <property type="project" value="TreeGrafter"/>
</dbReference>
<accession>A0A9R1U231</accession>
<dbReference type="AlphaFoldDB" id="A0A9R1U098"/>
<keyword evidence="10" id="KW-1185">Reference proteome</keyword>
<feature type="region of interest" description="Disordered" evidence="6">
    <location>
        <begin position="336"/>
        <end position="364"/>
    </location>
</feature>
<dbReference type="PANTHER" id="PTHR11640">
    <property type="entry name" value="NEPHRIN"/>
    <property type="match status" value="1"/>
</dbReference>
<accession>A0A9R1U098</accession>
<evidence type="ECO:0000256" key="2">
    <source>
        <dbReference type="ARBA" id="ARBA00023136"/>
    </source>
</evidence>
<dbReference type="GeneID" id="105267280"/>
<dbReference type="GO" id="GO:0098609">
    <property type="term" value="P:cell-cell adhesion"/>
    <property type="evidence" value="ECO:0007669"/>
    <property type="project" value="TreeGrafter"/>
</dbReference>
<feature type="signal peptide" evidence="8">
    <location>
        <begin position="1"/>
        <end position="29"/>
    </location>
</feature>
<evidence type="ECO:0000259" key="9">
    <source>
        <dbReference type="PROSITE" id="PS50835"/>
    </source>
</evidence>
<gene>
    <name evidence="11 12" type="primary">Bsg</name>
</gene>
<dbReference type="PANTHER" id="PTHR11640:SF31">
    <property type="entry name" value="IRREGULAR CHIASM C-ROUGHEST PROTEIN-RELATED"/>
    <property type="match status" value="1"/>
</dbReference>
<keyword evidence="3" id="KW-1015">Disulfide bond</keyword>
<evidence type="ECO:0000313" key="12">
    <source>
        <dbReference type="RefSeq" id="XP_011304317.1"/>
    </source>
</evidence>
<keyword evidence="4" id="KW-0325">Glycoprotein</keyword>
<dbReference type="OrthoDB" id="5970915at2759"/>
<evidence type="ECO:0000313" key="10">
    <source>
        <dbReference type="Proteomes" id="UP000694866"/>
    </source>
</evidence>
<protein>
    <submittedName>
        <fullName evidence="11 12">Basigin</fullName>
    </submittedName>
</protein>
<feature type="chain" id="PRO_5044701565" evidence="8">
    <location>
        <begin position="30"/>
        <end position="364"/>
    </location>
</feature>
<dbReference type="KEGG" id="fas:105267280"/>
<name>A0A9R1U098_9HYME</name>
<evidence type="ECO:0000256" key="7">
    <source>
        <dbReference type="SAM" id="Phobius"/>
    </source>
</evidence>
<dbReference type="CTD" id="682"/>
<dbReference type="RefSeq" id="XP_011304317.1">
    <property type="nucleotide sequence ID" value="XM_011306015.1"/>
</dbReference>
<evidence type="ECO:0000313" key="11">
    <source>
        <dbReference type="RefSeq" id="XP_011304316.1"/>
    </source>
</evidence>
<reference evidence="11 12" key="1">
    <citation type="submission" date="2025-04" db="UniProtKB">
        <authorList>
            <consortium name="RefSeq"/>
        </authorList>
    </citation>
    <scope>IDENTIFICATION</scope>
    <source>
        <strain evidence="11 12">USDA-PBARC FA_bdor</strain>
        <tissue evidence="11 12">Whole organism</tissue>
    </source>
</reference>
<dbReference type="SMART" id="SM00409">
    <property type="entry name" value="IG"/>
    <property type="match status" value="3"/>
</dbReference>
<evidence type="ECO:0000256" key="8">
    <source>
        <dbReference type="SAM" id="SignalP"/>
    </source>
</evidence>
<organism evidence="10 11">
    <name type="scientific">Fopius arisanus</name>
    <dbReference type="NCBI Taxonomy" id="64838"/>
    <lineage>
        <taxon>Eukaryota</taxon>
        <taxon>Metazoa</taxon>
        <taxon>Ecdysozoa</taxon>
        <taxon>Arthropoda</taxon>
        <taxon>Hexapoda</taxon>
        <taxon>Insecta</taxon>
        <taxon>Pterygota</taxon>
        <taxon>Neoptera</taxon>
        <taxon>Endopterygota</taxon>
        <taxon>Hymenoptera</taxon>
        <taxon>Apocrita</taxon>
        <taxon>Ichneumonoidea</taxon>
        <taxon>Braconidae</taxon>
        <taxon>Opiinae</taxon>
        <taxon>Fopius</taxon>
    </lineage>
</organism>
<feature type="domain" description="Ig-like" evidence="9">
    <location>
        <begin position="128"/>
        <end position="196"/>
    </location>
</feature>
<sequence>MTTRMKRQADSVLLLGFLYLASTLATIQAVQYSGPTEAILEGQPWRINCHNPPGNQVAWRKNEQEIAQLKTGEIAVDPLKNGTSALYSNSAKEEHMGKYQCAKGNESFTLEIKSAIKYEVVVKEHLPLNLDCENRTGNEKVLWFYEDKPISEYLKGVSKPSVQINEHNDTLSITSTTNATGTYVCNVTGIANASTTFKIVGKPYPAIFPRSVTVVEGEKLLLSCTDDTHLPGIKVQWEFASKNYTTDEGRVKLLRNGNVNGGTLSVENIGKNDRGDVKCYLGYDWNKFDDLHVSGKAELTLRVKDRLAALWPFLGICAEVVVLCAIILIYEKKRNKSELEESDTDQSPDTKPTPNKDSDVRQRK</sequence>
<dbReference type="GO" id="GO:0050839">
    <property type="term" value="F:cell adhesion molecule binding"/>
    <property type="evidence" value="ECO:0007669"/>
    <property type="project" value="TreeGrafter"/>
</dbReference>
<dbReference type="Gene3D" id="2.60.40.10">
    <property type="entry name" value="Immunoglobulins"/>
    <property type="match status" value="3"/>
</dbReference>
<dbReference type="InterPro" id="IPR003598">
    <property type="entry name" value="Ig_sub2"/>
</dbReference>
<dbReference type="GO" id="GO:0005886">
    <property type="term" value="C:plasma membrane"/>
    <property type="evidence" value="ECO:0007669"/>
    <property type="project" value="TreeGrafter"/>
</dbReference>
<keyword evidence="7" id="KW-0812">Transmembrane</keyword>
<evidence type="ECO:0000256" key="3">
    <source>
        <dbReference type="ARBA" id="ARBA00023157"/>
    </source>
</evidence>
<keyword evidence="8" id="KW-0732">Signal</keyword>
<feature type="transmembrane region" description="Helical" evidence="7">
    <location>
        <begin position="309"/>
        <end position="330"/>
    </location>
</feature>
<evidence type="ECO:0000256" key="5">
    <source>
        <dbReference type="ARBA" id="ARBA00023319"/>
    </source>
</evidence>
<dbReference type="InterPro" id="IPR036179">
    <property type="entry name" value="Ig-like_dom_sf"/>
</dbReference>
<evidence type="ECO:0000256" key="1">
    <source>
        <dbReference type="ARBA" id="ARBA00004479"/>
    </source>
</evidence>
<keyword evidence="2 7" id="KW-0472">Membrane</keyword>
<dbReference type="InterPro" id="IPR051275">
    <property type="entry name" value="Cell_adhesion_signaling"/>
</dbReference>
<proteinExistence type="predicted"/>
<evidence type="ECO:0000256" key="6">
    <source>
        <dbReference type="SAM" id="MobiDB-lite"/>
    </source>
</evidence>
<feature type="domain" description="Ig-like" evidence="9">
    <location>
        <begin position="203"/>
        <end position="300"/>
    </location>
</feature>
<dbReference type="InterPro" id="IPR007110">
    <property type="entry name" value="Ig-like_dom"/>
</dbReference>
<dbReference type="Proteomes" id="UP000694866">
    <property type="component" value="Unplaced"/>
</dbReference>
<dbReference type="SMART" id="SM00408">
    <property type="entry name" value="IGc2"/>
    <property type="match status" value="3"/>
</dbReference>
<dbReference type="PROSITE" id="PS50835">
    <property type="entry name" value="IG_LIKE"/>
    <property type="match status" value="2"/>
</dbReference>
<comment type="subcellular location">
    <subcellularLocation>
        <location evidence="1">Membrane</location>
        <topology evidence="1">Single-pass type I membrane protein</topology>
    </subcellularLocation>
</comment>
<keyword evidence="5" id="KW-0393">Immunoglobulin domain</keyword>
<feature type="compositionally biased region" description="Basic and acidic residues" evidence="6">
    <location>
        <begin position="354"/>
        <end position="364"/>
    </location>
</feature>
<dbReference type="InterPro" id="IPR003599">
    <property type="entry name" value="Ig_sub"/>
</dbReference>
<dbReference type="RefSeq" id="XP_011304316.1">
    <property type="nucleotide sequence ID" value="XM_011306014.1"/>
</dbReference>
<dbReference type="InterPro" id="IPR013783">
    <property type="entry name" value="Ig-like_fold"/>
</dbReference>
<dbReference type="SUPFAM" id="SSF48726">
    <property type="entry name" value="Immunoglobulin"/>
    <property type="match status" value="3"/>
</dbReference>
<evidence type="ECO:0000256" key="4">
    <source>
        <dbReference type="ARBA" id="ARBA00023180"/>
    </source>
</evidence>